<organism evidence="3 6">
    <name type="scientific">Parabacteroides distasonis</name>
    <dbReference type="NCBI Taxonomy" id="823"/>
    <lineage>
        <taxon>Bacteria</taxon>
        <taxon>Pseudomonadati</taxon>
        <taxon>Bacteroidota</taxon>
        <taxon>Bacteroidia</taxon>
        <taxon>Bacteroidales</taxon>
        <taxon>Tannerellaceae</taxon>
        <taxon>Parabacteroides</taxon>
    </lineage>
</organism>
<dbReference type="Proteomes" id="UP000095591">
    <property type="component" value="Unassembled WGS sequence"/>
</dbReference>
<accession>A0A173VSR7</accession>
<dbReference type="PANTHER" id="PTHR39200">
    <property type="entry name" value="HYPOTHETICAL EXPORTED PROTEIN"/>
    <property type="match status" value="1"/>
</dbReference>
<dbReference type="Proteomes" id="UP000441358">
    <property type="component" value="Unassembled WGS sequence"/>
</dbReference>
<dbReference type="AlphaFoldDB" id="A0A173VSR7"/>
<name>A0A173VSR7_PARDI</name>
<reference evidence="3 6" key="1">
    <citation type="submission" date="2015-09" db="EMBL/GenBank/DDBJ databases">
        <authorList>
            <consortium name="Pathogen Informatics"/>
        </authorList>
    </citation>
    <scope>NUCLEOTIDE SEQUENCE [LARGE SCALE GENOMIC DNA]</scope>
    <source>
        <strain evidence="3 6">2789STDY5608872</strain>
    </source>
</reference>
<dbReference type="EMBL" id="WKMC01000004">
    <property type="protein sequence ID" value="MRZ50230.1"/>
    <property type="molecule type" value="Genomic_DNA"/>
</dbReference>
<proteinExistence type="predicted"/>
<evidence type="ECO:0000313" key="7">
    <source>
        <dbReference type="Proteomes" id="UP000441358"/>
    </source>
</evidence>
<evidence type="ECO:0000259" key="2">
    <source>
        <dbReference type="Pfam" id="PF10988"/>
    </source>
</evidence>
<gene>
    <name evidence="3" type="ORF">ERS852429_03507</name>
    <name evidence="5" type="ORF">GKD66_08340</name>
    <name evidence="4" type="ORF">PN599_11730</name>
</gene>
<sequence length="258" mass="27746">MKTRIIYLCLLVIFSTTGCISKNARKGINGNKNIVTRTIQVDDFEEIHLGSNIESAKSINPFNKKNRAICNYTQTDGASSLEISMDENLFDLLDIENKDHKLIIKAKSGKKICPTHLVLNTSSKNLKEAGISGSIDFIADQPLQLTNTSFYISGVGDVKLADLSCDTFKVAISGVGNIYLNGNIKKGKYSVSGVGHVYAFDCPVEDLECEVSGVGGMEVNATQKLDASTSGVGSVKYKGNPEHTQKSASGVGKIKQAD</sequence>
<reference evidence="4" key="3">
    <citation type="submission" date="2023-01" db="EMBL/GenBank/DDBJ databases">
        <title>Human gut microbiome strain richness.</title>
        <authorList>
            <person name="Chen-Liaw A."/>
        </authorList>
    </citation>
    <scope>NUCLEOTIDE SEQUENCE</scope>
    <source>
        <strain evidence="4">RTP21484st1_E5_RTP21484_190118</strain>
    </source>
</reference>
<evidence type="ECO:0000256" key="1">
    <source>
        <dbReference type="SAM" id="MobiDB-lite"/>
    </source>
</evidence>
<evidence type="ECO:0000313" key="4">
    <source>
        <dbReference type="EMBL" id="MDB9005671.1"/>
    </source>
</evidence>
<feature type="region of interest" description="Disordered" evidence="1">
    <location>
        <begin position="230"/>
        <end position="258"/>
    </location>
</feature>
<evidence type="ECO:0000313" key="3">
    <source>
        <dbReference type="EMBL" id="CUN30094.1"/>
    </source>
</evidence>
<protein>
    <submittedName>
        <fullName evidence="4">DUF2807 domain-containing protein</fullName>
    </submittedName>
    <submittedName>
        <fullName evidence="3">Protein of uncharacterized function (DUF2807)</fullName>
    </submittedName>
</protein>
<evidence type="ECO:0000313" key="6">
    <source>
        <dbReference type="Proteomes" id="UP000095591"/>
    </source>
</evidence>
<evidence type="ECO:0000313" key="5">
    <source>
        <dbReference type="EMBL" id="MRZ50230.1"/>
    </source>
</evidence>
<dbReference type="EMBL" id="CYXP01000009">
    <property type="protein sequence ID" value="CUN30094.1"/>
    <property type="molecule type" value="Genomic_DNA"/>
</dbReference>
<dbReference type="Proteomes" id="UP001210126">
    <property type="component" value="Unassembled WGS sequence"/>
</dbReference>
<dbReference type="Gene3D" id="2.160.20.120">
    <property type="match status" value="1"/>
</dbReference>
<dbReference type="PANTHER" id="PTHR39200:SF1">
    <property type="entry name" value="AUTO-TRANSPORTER ADHESIN HEAD GIN DOMAIN-CONTAINING PROTEIN-RELATED"/>
    <property type="match status" value="1"/>
</dbReference>
<dbReference type="InterPro" id="IPR021255">
    <property type="entry name" value="DUF2807"/>
</dbReference>
<feature type="domain" description="Putative auto-transporter adhesin head GIN" evidence="2">
    <location>
        <begin position="71"/>
        <end position="241"/>
    </location>
</feature>
<reference evidence="5 7" key="2">
    <citation type="journal article" date="2019" name="Nat. Med.">
        <title>A library of human gut bacterial isolates paired with longitudinal multiomics data enables mechanistic microbiome research.</title>
        <authorList>
            <person name="Poyet M."/>
            <person name="Groussin M."/>
            <person name="Gibbons S.M."/>
            <person name="Avila-Pacheco J."/>
            <person name="Jiang X."/>
            <person name="Kearney S.M."/>
            <person name="Perrotta A.R."/>
            <person name="Berdy B."/>
            <person name="Zhao S."/>
            <person name="Lieberman T.D."/>
            <person name="Swanson P.K."/>
            <person name="Smith M."/>
            <person name="Roesemann S."/>
            <person name="Alexander J.E."/>
            <person name="Rich S.A."/>
            <person name="Livny J."/>
            <person name="Vlamakis H."/>
            <person name="Clish C."/>
            <person name="Bullock K."/>
            <person name="Deik A."/>
            <person name="Scott J."/>
            <person name="Pierce K.A."/>
            <person name="Xavier R.J."/>
            <person name="Alm E.J."/>
        </authorList>
    </citation>
    <scope>NUCLEOTIDE SEQUENCE [LARGE SCALE GENOMIC DNA]</scope>
    <source>
        <strain evidence="5 7">BIOML-A32</strain>
    </source>
</reference>
<dbReference type="PROSITE" id="PS51257">
    <property type="entry name" value="PROKAR_LIPOPROTEIN"/>
    <property type="match status" value="1"/>
</dbReference>
<dbReference type="EMBL" id="JAQMPJ010000009">
    <property type="protein sequence ID" value="MDB9005671.1"/>
    <property type="molecule type" value="Genomic_DNA"/>
</dbReference>
<dbReference type="RefSeq" id="WP_009016753.1">
    <property type="nucleotide sequence ID" value="NZ_CABMKT010000001.1"/>
</dbReference>
<dbReference type="Pfam" id="PF10988">
    <property type="entry name" value="DUF2807"/>
    <property type="match status" value="1"/>
</dbReference>